<protein>
    <submittedName>
        <fullName evidence="6">Unannotated protein</fullName>
    </submittedName>
</protein>
<dbReference type="PIRSF" id="PIRSF002161">
    <property type="entry name" value="Ribosomal_L5"/>
    <property type="match status" value="1"/>
</dbReference>
<proteinExistence type="inferred from homology"/>
<name>A0A6J6EJQ6_9ZZZZ</name>
<dbReference type="InterPro" id="IPR002132">
    <property type="entry name" value="Ribosomal_uL5"/>
</dbReference>
<dbReference type="PROSITE" id="PS00358">
    <property type="entry name" value="RIBOSOMAL_L5"/>
    <property type="match status" value="1"/>
</dbReference>
<comment type="similarity">
    <text evidence="1">Belongs to the universal ribosomal protein uL5 family.</text>
</comment>
<dbReference type="NCBIfam" id="NF000585">
    <property type="entry name" value="PRK00010.1"/>
    <property type="match status" value="1"/>
</dbReference>
<dbReference type="InterPro" id="IPR031310">
    <property type="entry name" value="Ribosomal_uL5_N"/>
</dbReference>
<dbReference type="InterPro" id="IPR020930">
    <property type="entry name" value="Ribosomal_uL5_bac-type"/>
</dbReference>
<feature type="domain" description="Large ribosomal subunit protein uL5 N-terminal" evidence="4">
    <location>
        <begin position="36"/>
        <end position="92"/>
    </location>
</feature>
<dbReference type="Gene3D" id="3.30.1440.10">
    <property type="match status" value="1"/>
</dbReference>
<evidence type="ECO:0000313" key="7">
    <source>
        <dbReference type="EMBL" id="CAB4634308.1"/>
    </source>
</evidence>
<evidence type="ECO:0000259" key="5">
    <source>
        <dbReference type="Pfam" id="PF00673"/>
    </source>
</evidence>
<keyword evidence="3" id="KW-0687">Ribonucleoprotein</keyword>
<dbReference type="SUPFAM" id="SSF55282">
    <property type="entry name" value="RL5-like"/>
    <property type="match status" value="1"/>
</dbReference>
<dbReference type="GO" id="GO:0005840">
    <property type="term" value="C:ribosome"/>
    <property type="evidence" value="ECO:0007669"/>
    <property type="project" value="UniProtKB-KW"/>
</dbReference>
<dbReference type="EMBL" id="CAEZVY010000005">
    <property type="protein sequence ID" value="CAB4634308.1"/>
    <property type="molecule type" value="Genomic_DNA"/>
</dbReference>
<dbReference type="Pfam" id="PF00673">
    <property type="entry name" value="Ribosomal_L5_C"/>
    <property type="match status" value="1"/>
</dbReference>
<dbReference type="InterPro" id="IPR020929">
    <property type="entry name" value="Ribosomal_uL5_CS"/>
</dbReference>
<dbReference type="GO" id="GO:0003735">
    <property type="term" value="F:structural constituent of ribosome"/>
    <property type="evidence" value="ECO:0007669"/>
    <property type="project" value="InterPro"/>
</dbReference>
<accession>A0A6J6EJQ6</accession>
<sequence length="197" mass="21688">MAASTAEAKAPVVPRLKAIYRKDIVPALTEAFSYTNPHQVPGLVKVVVNTGVGEAARDSKVIEGALRDLTQITGQKPVVTLARKSIAQFKLREGMPIGAHVTLRGNRAWEFVDRLVNLALPRIRDFRGLSDRQFDGNGNYTFGITEQSVFHEINQDNIDRVRGFDITIVTTAKTDDEGRALLLALGFPFAQRNTTEA</sequence>
<reference evidence="6" key="1">
    <citation type="submission" date="2020-05" db="EMBL/GenBank/DDBJ databases">
        <authorList>
            <person name="Chiriac C."/>
            <person name="Salcher M."/>
            <person name="Ghai R."/>
            <person name="Kavagutti S V."/>
        </authorList>
    </citation>
    <scope>NUCLEOTIDE SEQUENCE</scope>
</reference>
<dbReference type="AlphaFoldDB" id="A0A6J6EJQ6"/>
<dbReference type="FunFam" id="3.30.1440.10:FF:000001">
    <property type="entry name" value="50S ribosomal protein L5"/>
    <property type="match status" value="1"/>
</dbReference>
<dbReference type="Pfam" id="PF00281">
    <property type="entry name" value="Ribosomal_L5"/>
    <property type="match status" value="1"/>
</dbReference>
<keyword evidence="2" id="KW-0689">Ribosomal protein</keyword>
<dbReference type="GO" id="GO:1990904">
    <property type="term" value="C:ribonucleoprotein complex"/>
    <property type="evidence" value="ECO:0007669"/>
    <property type="project" value="UniProtKB-KW"/>
</dbReference>
<dbReference type="HAMAP" id="MF_01333_B">
    <property type="entry name" value="Ribosomal_uL5_B"/>
    <property type="match status" value="1"/>
</dbReference>
<evidence type="ECO:0000256" key="1">
    <source>
        <dbReference type="ARBA" id="ARBA00008553"/>
    </source>
</evidence>
<dbReference type="InterPro" id="IPR031309">
    <property type="entry name" value="Ribosomal_uL5_C"/>
</dbReference>
<dbReference type="PANTHER" id="PTHR11994">
    <property type="entry name" value="60S RIBOSOMAL PROTEIN L11-RELATED"/>
    <property type="match status" value="1"/>
</dbReference>
<feature type="domain" description="Large ribosomal subunit protein uL5 C-terminal" evidence="5">
    <location>
        <begin position="96"/>
        <end position="189"/>
    </location>
</feature>
<evidence type="ECO:0000259" key="4">
    <source>
        <dbReference type="Pfam" id="PF00281"/>
    </source>
</evidence>
<evidence type="ECO:0000256" key="3">
    <source>
        <dbReference type="ARBA" id="ARBA00023274"/>
    </source>
</evidence>
<evidence type="ECO:0000256" key="2">
    <source>
        <dbReference type="ARBA" id="ARBA00022980"/>
    </source>
</evidence>
<organism evidence="6">
    <name type="scientific">freshwater metagenome</name>
    <dbReference type="NCBI Taxonomy" id="449393"/>
    <lineage>
        <taxon>unclassified sequences</taxon>
        <taxon>metagenomes</taxon>
        <taxon>ecological metagenomes</taxon>
    </lineage>
</organism>
<dbReference type="InterPro" id="IPR022803">
    <property type="entry name" value="Ribosomal_uL5_dom_sf"/>
</dbReference>
<dbReference type="GO" id="GO:0006412">
    <property type="term" value="P:translation"/>
    <property type="evidence" value="ECO:0007669"/>
    <property type="project" value="InterPro"/>
</dbReference>
<gene>
    <name evidence="6" type="ORF">UFOPK1684_01098</name>
    <name evidence="7" type="ORF">UFOPK2158_00077</name>
</gene>
<dbReference type="EMBL" id="CAEZTM010000054">
    <property type="protein sequence ID" value="CAB4576801.1"/>
    <property type="molecule type" value="Genomic_DNA"/>
</dbReference>
<evidence type="ECO:0000313" key="6">
    <source>
        <dbReference type="EMBL" id="CAB4576801.1"/>
    </source>
</evidence>